<dbReference type="EMBL" id="CANHGI010000005">
    <property type="protein sequence ID" value="CAI5452808.1"/>
    <property type="molecule type" value="Genomic_DNA"/>
</dbReference>
<protein>
    <submittedName>
        <fullName evidence="2">Uncharacterized protein</fullName>
    </submittedName>
</protein>
<sequence length="99" mass="11608">MDFRKNPEHYIYLCLFTLFSYSVIYCILPEKFENISDLEETGQHTLSFLEAKLYAKPAYVPNVMNPKSPTDRMVEALRQRFKPNVQRPVKEADTDITSD</sequence>
<evidence type="ECO:0000256" key="1">
    <source>
        <dbReference type="SAM" id="Phobius"/>
    </source>
</evidence>
<keyword evidence="1" id="KW-0472">Membrane</keyword>
<keyword evidence="3" id="KW-1185">Reference proteome</keyword>
<reference evidence="2" key="1">
    <citation type="submission" date="2022-11" db="EMBL/GenBank/DDBJ databases">
        <authorList>
            <person name="Kikuchi T."/>
        </authorList>
    </citation>
    <scope>NUCLEOTIDE SEQUENCE</scope>
    <source>
        <strain evidence="2">PS1010</strain>
    </source>
</reference>
<dbReference type="Proteomes" id="UP001152747">
    <property type="component" value="Unassembled WGS sequence"/>
</dbReference>
<name>A0A9P1IV81_9PELO</name>
<proteinExistence type="predicted"/>
<gene>
    <name evidence="2" type="ORF">CAMP_LOCUS15445</name>
</gene>
<dbReference type="AlphaFoldDB" id="A0A9P1IV81"/>
<feature type="transmembrane region" description="Helical" evidence="1">
    <location>
        <begin position="9"/>
        <end position="28"/>
    </location>
</feature>
<comment type="caution">
    <text evidence="2">The sequence shown here is derived from an EMBL/GenBank/DDBJ whole genome shotgun (WGS) entry which is preliminary data.</text>
</comment>
<evidence type="ECO:0000313" key="2">
    <source>
        <dbReference type="EMBL" id="CAI5452808.1"/>
    </source>
</evidence>
<keyword evidence="1" id="KW-0812">Transmembrane</keyword>
<evidence type="ECO:0000313" key="3">
    <source>
        <dbReference type="Proteomes" id="UP001152747"/>
    </source>
</evidence>
<accession>A0A9P1IV81</accession>
<organism evidence="2 3">
    <name type="scientific">Caenorhabditis angaria</name>
    <dbReference type="NCBI Taxonomy" id="860376"/>
    <lineage>
        <taxon>Eukaryota</taxon>
        <taxon>Metazoa</taxon>
        <taxon>Ecdysozoa</taxon>
        <taxon>Nematoda</taxon>
        <taxon>Chromadorea</taxon>
        <taxon>Rhabditida</taxon>
        <taxon>Rhabditina</taxon>
        <taxon>Rhabditomorpha</taxon>
        <taxon>Rhabditoidea</taxon>
        <taxon>Rhabditidae</taxon>
        <taxon>Peloderinae</taxon>
        <taxon>Caenorhabditis</taxon>
    </lineage>
</organism>
<keyword evidence="1" id="KW-1133">Transmembrane helix</keyword>